<gene>
    <name evidence="2" type="ORF">EZS28_027062</name>
</gene>
<dbReference type="PANTHER" id="PTHR33050:SF7">
    <property type="entry name" value="RIBONUCLEASE H"/>
    <property type="match status" value="1"/>
</dbReference>
<dbReference type="InterPro" id="IPR043502">
    <property type="entry name" value="DNA/RNA_pol_sf"/>
</dbReference>
<dbReference type="InterPro" id="IPR000477">
    <property type="entry name" value="RT_dom"/>
</dbReference>
<dbReference type="SUPFAM" id="SSF56672">
    <property type="entry name" value="DNA/RNA polymerases"/>
    <property type="match status" value="1"/>
</dbReference>
<protein>
    <recommendedName>
        <fullName evidence="1">Reverse transcriptase domain-containing protein</fullName>
    </recommendedName>
</protein>
<dbReference type="Gene3D" id="3.10.10.10">
    <property type="entry name" value="HIV Type 1 Reverse Transcriptase, subunit A, domain 1"/>
    <property type="match status" value="1"/>
</dbReference>
<organism evidence="2 3">
    <name type="scientific">Streblomastix strix</name>
    <dbReference type="NCBI Taxonomy" id="222440"/>
    <lineage>
        <taxon>Eukaryota</taxon>
        <taxon>Metamonada</taxon>
        <taxon>Preaxostyla</taxon>
        <taxon>Oxymonadida</taxon>
        <taxon>Streblomastigidae</taxon>
        <taxon>Streblomastix</taxon>
    </lineage>
</organism>
<reference evidence="2 3" key="1">
    <citation type="submission" date="2019-03" db="EMBL/GenBank/DDBJ databases">
        <title>Single cell metagenomics reveals metabolic interactions within the superorganism composed of flagellate Streblomastix strix and complex community of Bacteroidetes bacteria on its surface.</title>
        <authorList>
            <person name="Treitli S.C."/>
            <person name="Kolisko M."/>
            <person name="Husnik F."/>
            <person name="Keeling P."/>
            <person name="Hampl V."/>
        </authorList>
    </citation>
    <scope>NUCLEOTIDE SEQUENCE [LARGE SCALE GENOMIC DNA]</scope>
    <source>
        <strain evidence="2">ST1C</strain>
    </source>
</reference>
<evidence type="ECO:0000259" key="1">
    <source>
        <dbReference type="PROSITE" id="PS50878"/>
    </source>
</evidence>
<dbReference type="AlphaFoldDB" id="A0A5J4V5M7"/>
<dbReference type="InterPro" id="IPR043128">
    <property type="entry name" value="Rev_trsase/Diguanyl_cyclase"/>
</dbReference>
<proteinExistence type="predicted"/>
<evidence type="ECO:0000313" key="2">
    <source>
        <dbReference type="EMBL" id="KAA6377411.1"/>
    </source>
</evidence>
<dbReference type="PROSITE" id="PS50878">
    <property type="entry name" value="RT_POL"/>
    <property type="match status" value="1"/>
</dbReference>
<dbReference type="PANTHER" id="PTHR33050">
    <property type="entry name" value="REVERSE TRANSCRIPTASE DOMAIN-CONTAINING PROTEIN"/>
    <property type="match status" value="1"/>
</dbReference>
<dbReference type="Gene3D" id="3.30.70.270">
    <property type="match status" value="1"/>
</dbReference>
<comment type="caution">
    <text evidence="2">The sequence shown here is derived from an EMBL/GenBank/DDBJ whole genome shotgun (WGS) entry which is preliminary data.</text>
</comment>
<accession>A0A5J4V5M7</accession>
<dbReference type="EMBL" id="SNRW01009843">
    <property type="protein sequence ID" value="KAA6377411.1"/>
    <property type="molecule type" value="Genomic_DNA"/>
</dbReference>
<dbReference type="Proteomes" id="UP000324800">
    <property type="component" value="Unassembled WGS sequence"/>
</dbReference>
<name>A0A5J4V5M7_9EUKA</name>
<evidence type="ECO:0000313" key="3">
    <source>
        <dbReference type="Proteomes" id="UP000324800"/>
    </source>
</evidence>
<dbReference type="Pfam" id="PF00078">
    <property type="entry name" value="RVT_1"/>
    <property type="match status" value="1"/>
</dbReference>
<sequence length="447" mass="51946">MNQRSILPTCRRQRIASLTQTNPQSQTSPYMNQNQSSILNVDLNEMITNPFSVPKVIQHQQITDEAAQVHHTPKETFLTNRNVRKVASSKDGIVSDQVEVAGIKLINIQTAPSMQLQTNPIRVPKNEKKGGNIPVESKATSANASVVTNQTYEDSQKRLQERLKICPFSGQGEDEIAHTEKLEEDQRENIIEEIHPRYVNWFNSTFIIPKPHQKQRKILGASSQNKEIQTNHFKIYGTDQVKDLIGKGDWTRSLDQKSAFHHLIVYPPHRPYLAFEAMGKVYQYRAMPFGTQHSPIFFAQALAMVPTKIRRESNIRILNYVDDLLLLHLDKKRLQKQKQTIMRIQESFGWSTAQEMREIEPKQQFNFLRWSQDLERMCLQMKNLRKQELRFQLRIFISVTERQVPIKIKYLASIIGKLNFLSVQVREASFYLKFMLSAKIELCRTKT</sequence>
<feature type="domain" description="Reverse transcriptase" evidence="1">
    <location>
        <begin position="189"/>
        <end position="372"/>
    </location>
</feature>
<dbReference type="InterPro" id="IPR052055">
    <property type="entry name" value="Hepadnavirus_pol/RT"/>
</dbReference>